<dbReference type="SMART" id="SM00256">
    <property type="entry name" value="FBOX"/>
    <property type="match status" value="1"/>
</dbReference>
<dbReference type="InterPro" id="IPR050796">
    <property type="entry name" value="SCF_F-box_component"/>
</dbReference>
<sequence length="388" mass="45458">MSEITRETTMIFDLPHDLIIEEIFLRVPMISLRRLRSTCKRLKDLLKDPGFIEKQIANAKTTRQYHVLVVVKFRVYAMCSYIHGKNMNVAPLFKRGLHLIDPHRKSEVDLSHAFHCDGILLCTTKGNMFVVWNLFSGQTQWIITKNPLKINNTYALGYDKNELCHSYKILNLDRYKKKLEIYEFTSDSWRNLHAIIPKGCLKSRGVSLKGNVYWLFKRRGVNEYSLLSFDFSTETFQLLYVPFHQEADYFLDDDFLDDDYSDDGCFDDAMALSVVREEHLSLLFQSVVTQKMEIWITNEIETTSVSWNKFLTVDFKPHPHMFSRSMSFFIDEEKKVAVCCEKDQEKKIFNKVYIVGEDEFKVSPGFGFIDCRGIYSCPTMFGYVPRLL</sequence>
<dbReference type="InterPro" id="IPR001810">
    <property type="entry name" value="F-box_dom"/>
</dbReference>
<evidence type="ECO:0000313" key="3">
    <source>
        <dbReference type="Proteomes" id="UP000008694"/>
    </source>
</evidence>
<dbReference type="Gramene" id="fgenesh1_pm.C_scaffold_8000698">
    <property type="protein sequence ID" value="fgenesh1_pm.C_scaffold_8000698"/>
    <property type="gene ID" value="fgenesh1_pm.C_scaffold_8000698"/>
</dbReference>
<dbReference type="EMBL" id="GL348720">
    <property type="protein sequence ID" value="EFH41995.1"/>
    <property type="molecule type" value="Genomic_DNA"/>
</dbReference>
<dbReference type="AlphaFoldDB" id="D7MNS7"/>
<name>D7MNS7_ARALL</name>
<dbReference type="Pfam" id="PF07734">
    <property type="entry name" value="FBA_1"/>
    <property type="match status" value="1"/>
</dbReference>
<dbReference type="Proteomes" id="UP000008694">
    <property type="component" value="Unassembled WGS sequence"/>
</dbReference>
<dbReference type="PANTHER" id="PTHR31672:SF13">
    <property type="entry name" value="F-BOX PROTEIN CPR30-LIKE"/>
    <property type="match status" value="1"/>
</dbReference>
<gene>
    <name evidence="2" type="ORF">ARALYDRAFT_331355</name>
</gene>
<protein>
    <recommendedName>
        <fullName evidence="1">F-box domain-containing protein</fullName>
    </recommendedName>
</protein>
<feature type="domain" description="F-box" evidence="1">
    <location>
        <begin position="14"/>
        <end position="55"/>
    </location>
</feature>
<proteinExistence type="predicted"/>
<evidence type="ECO:0000259" key="1">
    <source>
        <dbReference type="SMART" id="SM00256"/>
    </source>
</evidence>
<dbReference type="PANTHER" id="PTHR31672">
    <property type="entry name" value="BNACNNG10540D PROTEIN"/>
    <property type="match status" value="1"/>
</dbReference>
<dbReference type="Pfam" id="PF00646">
    <property type="entry name" value="F-box"/>
    <property type="match status" value="1"/>
</dbReference>
<dbReference type="InterPro" id="IPR006527">
    <property type="entry name" value="F-box-assoc_dom_typ1"/>
</dbReference>
<dbReference type="HOGENOM" id="CLU_034692_0_0_1"/>
<reference evidence="3" key="1">
    <citation type="journal article" date="2011" name="Nat. Genet.">
        <title>The Arabidopsis lyrata genome sequence and the basis of rapid genome size change.</title>
        <authorList>
            <person name="Hu T.T."/>
            <person name="Pattyn P."/>
            <person name="Bakker E.G."/>
            <person name="Cao J."/>
            <person name="Cheng J.-F."/>
            <person name="Clark R.M."/>
            <person name="Fahlgren N."/>
            <person name="Fawcett J.A."/>
            <person name="Grimwood J."/>
            <person name="Gundlach H."/>
            <person name="Haberer G."/>
            <person name="Hollister J.D."/>
            <person name="Ossowski S."/>
            <person name="Ottilar R.P."/>
            <person name="Salamov A.A."/>
            <person name="Schneeberger K."/>
            <person name="Spannagl M."/>
            <person name="Wang X."/>
            <person name="Yang L."/>
            <person name="Nasrallah M.E."/>
            <person name="Bergelson J."/>
            <person name="Carrington J.C."/>
            <person name="Gaut B.S."/>
            <person name="Schmutz J."/>
            <person name="Mayer K.F.X."/>
            <person name="Van de Peer Y."/>
            <person name="Grigoriev I.V."/>
            <person name="Nordborg M."/>
            <person name="Weigel D."/>
            <person name="Guo Y.-L."/>
        </authorList>
    </citation>
    <scope>NUCLEOTIDE SEQUENCE [LARGE SCALE GENOMIC DNA]</scope>
    <source>
        <strain evidence="3">cv. MN47</strain>
    </source>
</reference>
<dbReference type="NCBIfam" id="TIGR01640">
    <property type="entry name" value="F_box_assoc_1"/>
    <property type="match status" value="1"/>
</dbReference>
<dbReference type="SUPFAM" id="SSF81383">
    <property type="entry name" value="F-box domain"/>
    <property type="match status" value="1"/>
</dbReference>
<dbReference type="InterPro" id="IPR017451">
    <property type="entry name" value="F-box-assoc_interact_dom"/>
</dbReference>
<accession>D7MNS7</accession>
<keyword evidence="3" id="KW-1185">Reference proteome</keyword>
<dbReference type="InterPro" id="IPR036047">
    <property type="entry name" value="F-box-like_dom_sf"/>
</dbReference>
<evidence type="ECO:0000313" key="2">
    <source>
        <dbReference type="EMBL" id="EFH41995.1"/>
    </source>
</evidence>
<organism evidence="3">
    <name type="scientific">Arabidopsis lyrata subsp. lyrata</name>
    <name type="common">Lyre-leaved rock-cress</name>
    <dbReference type="NCBI Taxonomy" id="81972"/>
    <lineage>
        <taxon>Eukaryota</taxon>
        <taxon>Viridiplantae</taxon>
        <taxon>Streptophyta</taxon>
        <taxon>Embryophyta</taxon>
        <taxon>Tracheophyta</taxon>
        <taxon>Spermatophyta</taxon>
        <taxon>Magnoliopsida</taxon>
        <taxon>eudicotyledons</taxon>
        <taxon>Gunneridae</taxon>
        <taxon>Pentapetalae</taxon>
        <taxon>rosids</taxon>
        <taxon>malvids</taxon>
        <taxon>Brassicales</taxon>
        <taxon>Brassicaceae</taxon>
        <taxon>Camelineae</taxon>
        <taxon>Arabidopsis</taxon>
    </lineage>
</organism>